<dbReference type="Pfam" id="PF13360">
    <property type="entry name" value="PQQ_2"/>
    <property type="match status" value="3"/>
</dbReference>
<dbReference type="SMART" id="SM00564">
    <property type="entry name" value="PQQ"/>
    <property type="match status" value="6"/>
</dbReference>
<dbReference type="SUPFAM" id="SSF50998">
    <property type="entry name" value="Quinoprotein alcohol dehydrogenase-like"/>
    <property type="match status" value="1"/>
</dbReference>
<protein>
    <submittedName>
        <fullName evidence="2">PQQ-binding-like beta-propeller repeat protein</fullName>
    </submittedName>
</protein>
<evidence type="ECO:0000313" key="3">
    <source>
        <dbReference type="Proteomes" id="UP000830434"/>
    </source>
</evidence>
<dbReference type="PANTHER" id="PTHR34512">
    <property type="entry name" value="CELL SURFACE PROTEIN"/>
    <property type="match status" value="1"/>
</dbReference>
<dbReference type="InterPro" id="IPR002372">
    <property type="entry name" value="PQQ_rpt_dom"/>
</dbReference>
<evidence type="ECO:0000259" key="1">
    <source>
        <dbReference type="Pfam" id="PF13360"/>
    </source>
</evidence>
<dbReference type="EMBL" id="CP096658">
    <property type="protein sequence ID" value="UPV99708.1"/>
    <property type="molecule type" value="Genomic_DNA"/>
</dbReference>
<reference evidence="2" key="1">
    <citation type="submission" date="2022-04" db="EMBL/GenBank/DDBJ databases">
        <title>Diverse halophilic archaea isolated from saline environments.</title>
        <authorList>
            <person name="Cui H.-L."/>
        </authorList>
    </citation>
    <scope>NUCLEOTIDE SEQUENCE</scope>
    <source>
        <strain evidence="2">XZYJT40</strain>
    </source>
</reference>
<dbReference type="PANTHER" id="PTHR34512:SF30">
    <property type="entry name" value="OUTER MEMBRANE PROTEIN ASSEMBLY FACTOR BAMB"/>
    <property type="match status" value="1"/>
</dbReference>
<proteinExistence type="predicted"/>
<dbReference type="Gene3D" id="2.40.10.480">
    <property type="match status" value="1"/>
</dbReference>
<feature type="domain" description="Pyrrolo-quinoline quinone repeat" evidence="1">
    <location>
        <begin position="172"/>
        <end position="228"/>
    </location>
</feature>
<dbReference type="GeneID" id="72191080"/>
<dbReference type="Gene3D" id="2.130.10.10">
    <property type="entry name" value="YVTN repeat-like/Quinoprotein amine dehydrogenase"/>
    <property type="match status" value="2"/>
</dbReference>
<feature type="domain" description="Pyrrolo-quinoline quinone repeat" evidence="1">
    <location>
        <begin position="238"/>
        <end position="361"/>
    </location>
</feature>
<dbReference type="InterPro" id="IPR015943">
    <property type="entry name" value="WD40/YVTN_repeat-like_dom_sf"/>
</dbReference>
<gene>
    <name evidence="2" type="ORF">M0R88_14455</name>
</gene>
<dbReference type="AlphaFoldDB" id="A0A8U0II03"/>
<keyword evidence="3" id="KW-1185">Reference proteome</keyword>
<accession>A0A8U0II03</accession>
<dbReference type="InterPro" id="IPR011047">
    <property type="entry name" value="Quinoprotein_ADH-like_sf"/>
</dbReference>
<organism evidence="2 3">
    <name type="scientific">Halorussus gelatinilyticus</name>
    <dbReference type="NCBI Taxonomy" id="2937524"/>
    <lineage>
        <taxon>Archaea</taxon>
        <taxon>Methanobacteriati</taxon>
        <taxon>Methanobacteriota</taxon>
        <taxon>Stenosarchaea group</taxon>
        <taxon>Halobacteria</taxon>
        <taxon>Halobacteriales</taxon>
        <taxon>Haladaptataceae</taxon>
        <taxon>Halorussus</taxon>
    </lineage>
</organism>
<dbReference type="RefSeq" id="WP_248654199.1">
    <property type="nucleotide sequence ID" value="NZ_CP096658.1"/>
</dbReference>
<name>A0A8U0II03_9EURY</name>
<dbReference type="KEGG" id="haxz:M0R88_14455"/>
<dbReference type="Proteomes" id="UP000830434">
    <property type="component" value="Chromosome"/>
</dbReference>
<evidence type="ECO:0000313" key="2">
    <source>
        <dbReference type="EMBL" id="UPV99708.1"/>
    </source>
</evidence>
<feature type="domain" description="Pyrrolo-quinoline quinone repeat" evidence="1">
    <location>
        <begin position="56"/>
        <end position="165"/>
    </location>
</feature>
<dbReference type="InterPro" id="IPR018391">
    <property type="entry name" value="PQQ_b-propeller_rpt"/>
</dbReference>
<sequence>MTELSRRQVLAGLGTAAVGVGGYRWFEDGQCLDRREPNWAFHGEGWSAPFVGESAVYASENHGTTSGDMVSRVVSLRRYDGSANWVFTVTGGGAGVPLVADGSVYFGTGADYVYALDRRTGHVEWEYDAGGRETYGGGAWGQPAKTDGRVLVGISHSEAADVDPTSDRFTHRVVALDDASGEEVWATDVDETVWAGPEIVGDTVVAGTEAGSVYGLAVEDGRQRWRTEVGEMVWEDVFADESAVHVASDDGRVAALAPDSGAERWTRSISGTVSATERDGERFFVGTERGAVVAFSRSTGEERWRVTGERDGEADEAPGIADLASDGSLAFVFDHRGYVRVFDAASGERRDRFRVAEKTGRDGCGWSPRYRRGKGLALGDDELYLSGPWVQTVDRYRKT</sequence>